<evidence type="ECO:0000313" key="4">
    <source>
        <dbReference type="WBParaSite" id="jg14506"/>
    </source>
</evidence>
<keyword evidence="3" id="KW-1185">Reference proteome</keyword>
<dbReference type="GO" id="GO:0005634">
    <property type="term" value="C:nucleus"/>
    <property type="evidence" value="ECO:0007669"/>
    <property type="project" value="TreeGrafter"/>
</dbReference>
<feature type="region of interest" description="Disordered" evidence="1">
    <location>
        <begin position="1"/>
        <end position="115"/>
    </location>
</feature>
<dbReference type="PANTHER" id="PTHR12243:SF57">
    <property type="entry name" value="ALCOHOL DEHYDROGENASE TRANSCRIPTION FACTOR MYB_SANT-LIKE PROTEIN"/>
    <property type="match status" value="1"/>
</dbReference>
<evidence type="ECO:0000313" key="3">
    <source>
        <dbReference type="Proteomes" id="UP000887574"/>
    </source>
</evidence>
<feature type="compositionally biased region" description="Low complexity" evidence="1">
    <location>
        <begin position="44"/>
        <end position="58"/>
    </location>
</feature>
<evidence type="ECO:0000259" key="2">
    <source>
        <dbReference type="PROSITE" id="PS51029"/>
    </source>
</evidence>
<dbReference type="PROSITE" id="PS51029">
    <property type="entry name" value="MADF"/>
    <property type="match status" value="1"/>
</dbReference>
<reference evidence="4" key="1">
    <citation type="submission" date="2022-11" db="UniProtKB">
        <authorList>
            <consortium name="WormBaseParasite"/>
        </authorList>
    </citation>
    <scope>IDENTIFICATION</scope>
</reference>
<name>A0A915D0E2_9BILA</name>
<evidence type="ECO:0000256" key="1">
    <source>
        <dbReference type="SAM" id="MobiDB-lite"/>
    </source>
</evidence>
<dbReference type="InterPro" id="IPR039353">
    <property type="entry name" value="TF_Adf1"/>
</dbReference>
<feature type="compositionally biased region" description="Acidic residues" evidence="1">
    <location>
        <begin position="59"/>
        <end position="70"/>
    </location>
</feature>
<feature type="compositionally biased region" description="Basic and acidic residues" evidence="1">
    <location>
        <begin position="71"/>
        <end position="80"/>
    </location>
</feature>
<dbReference type="GO" id="GO:0006357">
    <property type="term" value="P:regulation of transcription by RNA polymerase II"/>
    <property type="evidence" value="ECO:0007669"/>
    <property type="project" value="TreeGrafter"/>
</dbReference>
<sequence length="252" mass="27897">MADDTSQPTSNSVTTQQHHQDIDEMKLFAASSAAGGSTNLDTPSNSSSSRRVVVVGSNGEDDDMDDDLDDEHSNLSRGDDAGLANVIDSVIGGGGGGGDGHIDEGDGGNGPDEPSFNLRLIEAVRQSRCLYDASDRQYRSADHKIKVWNRLVHLLGFHGDARTLYNRWKQLRDKYGKEKKKMKYSGEMSQWQLFKHLEFLDPHMIDRTQQKFERTKDGKLVCKETNPPYPACSTSRMPNTGILNLGTKHGQK</sequence>
<accession>A0A915D0E2</accession>
<dbReference type="Pfam" id="PF10545">
    <property type="entry name" value="MADF_DNA_bdg"/>
    <property type="match status" value="1"/>
</dbReference>
<feature type="compositionally biased region" description="Polar residues" evidence="1">
    <location>
        <begin position="1"/>
        <end position="17"/>
    </location>
</feature>
<dbReference type="SMART" id="SM00595">
    <property type="entry name" value="MADF"/>
    <property type="match status" value="1"/>
</dbReference>
<feature type="compositionally biased region" description="Polar residues" evidence="1">
    <location>
        <begin position="34"/>
        <end position="43"/>
    </location>
</feature>
<dbReference type="GO" id="GO:0005667">
    <property type="term" value="C:transcription regulator complex"/>
    <property type="evidence" value="ECO:0007669"/>
    <property type="project" value="TreeGrafter"/>
</dbReference>
<feature type="domain" description="MADF" evidence="2">
    <location>
        <begin position="119"/>
        <end position="205"/>
    </location>
</feature>
<dbReference type="WBParaSite" id="jg14506">
    <property type="protein sequence ID" value="jg14506"/>
    <property type="gene ID" value="jg14506"/>
</dbReference>
<dbReference type="AlphaFoldDB" id="A0A915D0E2"/>
<dbReference type="PANTHER" id="PTHR12243">
    <property type="entry name" value="MADF DOMAIN TRANSCRIPTION FACTOR"/>
    <property type="match status" value="1"/>
</dbReference>
<protein>
    <submittedName>
        <fullName evidence="4">MADF domain-containing protein</fullName>
    </submittedName>
</protein>
<organism evidence="3 4">
    <name type="scientific">Ditylenchus dipsaci</name>
    <dbReference type="NCBI Taxonomy" id="166011"/>
    <lineage>
        <taxon>Eukaryota</taxon>
        <taxon>Metazoa</taxon>
        <taxon>Ecdysozoa</taxon>
        <taxon>Nematoda</taxon>
        <taxon>Chromadorea</taxon>
        <taxon>Rhabditida</taxon>
        <taxon>Tylenchina</taxon>
        <taxon>Tylenchomorpha</taxon>
        <taxon>Sphaerularioidea</taxon>
        <taxon>Anguinidae</taxon>
        <taxon>Anguininae</taxon>
        <taxon>Ditylenchus</taxon>
    </lineage>
</organism>
<proteinExistence type="predicted"/>
<dbReference type="Proteomes" id="UP000887574">
    <property type="component" value="Unplaced"/>
</dbReference>
<dbReference type="InterPro" id="IPR006578">
    <property type="entry name" value="MADF-dom"/>
</dbReference>